<gene>
    <name evidence="3" type="ORF">JOD17_001782</name>
</gene>
<evidence type="ECO:0000256" key="2">
    <source>
        <dbReference type="HAMAP-Rule" id="MF_01103"/>
    </source>
</evidence>
<dbReference type="Proteomes" id="UP000741863">
    <property type="component" value="Unassembled WGS sequence"/>
</dbReference>
<evidence type="ECO:0000256" key="1">
    <source>
        <dbReference type="ARBA" id="ARBA00022490"/>
    </source>
</evidence>
<comment type="caution">
    <text evidence="3">The sequence shown here is derived from an EMBL/GenBank/DDBJ whole genome shotgun (WGS) entry which is preliminary data.</text>
</comment>
<dbReference type="PANTHER" id="PTHR37300">
    <property type="entry name" value="UPF0291 PROTEIN CBO2609/CLC_2481"/>
    <property type="match status" value="1"/>
</dbReference>
<evidence type="ECO:0000313" key="4">
    <source>
        <dbReference type="Proteomes" id="UP000741863"/>
    </source>
</evidence>
<dbReference type="EMBL" id="JAFBEC010000004">
    <property type="protein sequence ID" value="MBM7632688.1"/>
    <property type="molecule type" value="Genomic_DNA"/>
</dbReference>
<organism evidence="3 4">
    <name type="scientific">Geomicrobium sediminis</name>
    <dbReference type="NCBI Taxonomy" id="1347788"/>
    <lineage>
        <taxon>Bacteria</taxon>
        <taxon>Bacillati</taxon>
        <taxon>Bacillota</taxon>
        <taxon>Bacilli</taxon>
        <taxon>Bacillales</taxon>
        <taxon>Geomicrobium</taxon>
    </lineage>
</organism>
<reference evidence="3 4" key="1">
    <citation type="submission" date="2021-01" db="EMBL/GenBank/DDBJ databases">
        <title>Genomic Encyclopedia of Type Strains, Phase IV (KMG-IV): sequencing the most valuable type-strain genomes for metagenomic binning, comparative biology and taxonomic classification.</title>
        <authorList>
            <person name="Goeker M."/>
        </authorList>
    </citation>
    <scope>NUCLEOTIDE SEQUENCE [LARGE SCALE GENOMIC DNA]</scope>
    <source>
        <strain evidence="3 4">DSM 25540</strain>
    </source>
</reference>
<name>A0ABS2PBA2_9BACL</name>
<proteinExistence type="inferred from homology"/>
<evidence type="ECO:0000313" key="3">
    <source>
        <dbReference type="EMBL" id="MBM7632688.1"/>
    </source>
</evidence>
<comment type="similarity">
    <text evidence="2">Belongs to the UPF0291 family.</text>
</comment>
<dbReference type="InterPro" id="IPR009242">
    <property type="entry name" value="DUF896"/>
</dbReference>
<accession>A0ABS2PBA2</accession>
<dbReference type="PANTHER" id="PTHR37300:SF1">
    <property type="entry name" value="UPF0291 PROTEIN YNZC"/>
    <property type="match status" value="1"/>
</dbReference>
<dbReference type="SUPFAM" id="SSF158221">
    <property type="entry name" value="YnzC-like"/>
    <property type="match status" value="1"/>
</dbReference>
<keyword evidence="4" id="KW-1185">Reference proteome</keyword>
<dbReference type="HAMAP" id="MF_01103">
    <property type="entry name" value="UPF0291"/>
    <property type="match status" value="1"/>
</dbReference>
<sequence>MKSQERIDRMNELAKRSRTIGLTSREIEEQQSLRVEYFDNLRNTFRNQLQSVTLVNEDGQDVTPKEVDCISPKRSY</sequence>
<dbReference type="RefSeq" id="WP_204697035.1">
    <property type="nucleotide sequence ID" value="NZ_JAFBEC010000004.1"/>
</dbReference>
<protein>
    <recommendedName>
        <fullName evidence="2">UPF0291 protein JOD17_001782</fullName>
    </recommendedName>
</protein>
<dbReference type="Pfam" id="PF05979">
    <property type="entry name" value="DUF896"/>
    <property type="match status" value="1"/>
</dbReference>
<keyword evidence="1 2" id="KW-0963">Cytoplasm</keyword>
<comment type="subcellular location">
    <subcellularLocation>
        <location evidence="2">Cytoplasm</location>
    </subcellularLocation>
</comment>
<dbReference type="Gene3D" id="1.10.287.540">
    <property type="entry name" value="Helix hairpin bin"/>
    <property type="match status" value="1"/>
</dbReference>